<comment type="caution">
    <text evidence="1">The sequence shown here is derived from an EMBL/GenBank/DDBJ whole genome shotgun (WGS) entry which is preliminary data.</text>
</comment>
<dbReference type="EMBL" id="CCJV01000023">
    <property type="protein sequence ID" value="CDS96028.1"/>
    <property type="molecule type" value="Genomic_DNA"/>
</dbReference>
<accession>A0A822MRF7</accession>
<evidence type="ECO:0000313" key="1">
    <source>
        <dbReference type="EMBL" id="CDS96028.1"/>
    </source>
</evidence>
<dbReference type="AlphaFoldDB" id="A0A822MRF7"/>
<reference evidence="2" key="1">
    <citation type="submission" date="2014-06" db="EMBL/GenBank/DDBJ databases">
        <authorList>
            <person name="Le Roux Frederique"/>
        </authorList>
    </citation>
    <scope>NUCLEOTIDE SEQUENCE [LARGE SCALE GENOMIC DNA]</scope>
    <source>
        <strain evidence="2">J5-5</strain>
    </source>
</reference>
<organism evidence="1 2">
    <name type="scientific">Vibrio crassostreae</name>
    <dbReference type="NCBI Taxonomy" id="246167"/>
    <lineage>
        <taxon>Bacteria</taxon>
        <taxon>Pseudomonadati</taxon>
        <taxon>Pseudomonadota</taxon>
        <taxon>Gammaproteobacteria</taxon>
        <taxon>Vibrionales</taxon>
        <taxon>Vibrionaceae</taxon>
        <taxon>Vibrio</taxon>
    </lineage>
</organism>
<gene>
    <name evidence="1" type="ORF">VCR5J5_1190033</name>
</gene>
<dbReference type="Proteomes" id="UP000049495">
    <property type="component" value="Unassembled WGS sequence"/>
</dbReference>
<name>A0A822MRF7_9VIBR</name>
<evidence type="ECO:0000313" key="2">
    <source>
        <dbReference type="Proteomes" id="UP000049495"/>
    </source>
</evidence>
<proteinExistence type="predicted"/>
<protein>
    <submittedName>
        <fullName evidence="1">Uncharacterized protein</fullName>
    </submittedName>
</protein>
<sequence length="41" mass="4730">MVLTVYLFRELQDRANISYLGGPDLHIITLFEFNNTLAKMA</sequence>